<evidence type="ECO:0000313" key="3">
    <source>
        <dbReference type="Proteomes" id="UP000785613"/>
    </source>
</evidence>
<dbReference type="EMBL" id="VUYU01000004">
    <property type="protein sequence ID" value="NHZ33332.1"/>
    <property type="molecule type" value="Genomic_DNA"/>
</dbReference>
<name>A0ABX0LM60_9BURK</name>
<accession>A0ABX0LM60</accession>
<organism evidence="2 3">
    <name type="scientific">Massilia rubra</name>
    <dbReference type="NCBI Taxonomy" id="2607910"/>
    <lineage>
        <taxon>Bacteria</taxon>
        <taxon>Pseudomonadati</taxon>
        <taxon>Pseudomonadota</taxon>
        <taxon>Betaproteobacteria</taxon>
        <taxon>Burkholderiales</taxon>
        <taxon>Oxalobacteraceae</taxon>
        <taxon>Telluria group</taxon>
        <taxon>Massilia</taxon>
    </lineage>
</organism>
<evidence type="ECO:0008006" key="4">
    <source>
        <dbReference type="Google" id="ProtNLM"/>
    </source>
</evidence>
<feature type="chain" id="PRO_5046049778" description="ATPase" evidence="1">
    <location>
        <begin position="18"/>
        <end position="226"/>
    </location>
</feature>
<feature type="signal peptide" evidence="1">
    <location>
        <begin position="1"/>
        <end position="17"/>
    </location>
</feature>
<proteinExistence type="predicted"/>
<reference evidence="2 3" key="1">
    <citation type="submission" date="2019-09" db="EMBL/GenBank/DDBJ databases">
        <title>Taxonomy of Antarctic Massilia spp.: description of Massilia rubra sp. nov., Massilia aquatica sp. nov., Massilia mucilaginosa sp. nov., Massilia frigida sp. nov. isolated from streams, lakes and regoliths.</title>
        <authorList>
            <person name="Holochova P."/>
            <person name="Sedlacek I."/>
            <person name="Kralova S."/>
            <person name="Maslanova I."/>
            <person name="Busse H.-J."/>
            <person name="Stankova E."/>
            <person name="Vrbovska V."/>
            <person name="Kovarovic V."/>
            <person name="Bartak M."/>
            <person name="Svec P."/>
            <person name="Pantucek R."/>
        </authorList>
    </citation>
    <scope>NUCLEOTIDE SEQUENCE [LARGE SCALE GENOMIC DNA]</scope>
    <source>
        <strain evidence="2 3">CCM 8692</strain>
    </source>
</reference>
<keyword evidence="1" id="KW-0732">Signal</keyword>
<keyword evidence="3" id="KW-1185">Reference proteome</keyword>
<sequence>MNLLPILLLSLSLAGCAEVPTQSAQLSTVLGQDLMQTQRAHLKLVELYYARVEADANRFVDDVYAPHQLNSTWKQYPKIASATGRSASPMGVDQDRQADLDFLKVYLIAVRNNIEDFRKKNLAPIREQQRLVTTRITESYEHMLQANTAVTAYLSSLAKLKNEQDKVLKNMVPAARQEEASRSLAEVSEKIDTLHKDAHKEIANGRNDVSNIVHQFEMLMQLGTAH</sequence>
<evidence type="ECO:0000313" key="2">
    <source>
        <dbReference type="EMBL" id="NHZ33332.1"/>
    </source>
</evidence>
<evidence type="ECO:0000256" key="1">
    <source>
        <dbReference type="SAM" id="SignalP"/>
    </source>
</evidence>
<protein>
    <recommendedName>
        <fullName evidence="4">ATPase</fullName>
    </recommendedName>
</protein>
<dbReference type="Proteomes" id="UP000785613">
    <property type="component" value="Unassembled WGS sequence"/>
</dbReference>
<dbReference type="RefSeq" id="WP_167222906.1">
    <property type="nucleotide sequence ID" value="NZ_VUYU01000004.1"/>
</dbReference>
<gene>
    <name evidence="2" type="ORF">F0185_06980</name>
</gene>
<comment type="caution">
    <text evidence="2">The sequence shown here is derived from an EMBL/GenBank/DDBJ whole genome shotgun (WGS) entry which is preliminary data.</text>
</comment>